<evidence type="ECO:0000313" key="1">
    <source>
        <dbReference type="EMBL" id="KIJ96899.1"/>
    </source>
</evidence>
<evidence type="ECO:0000313" key="2">
    <source>
        <dbReference type="Proteomes" id="UP000054477"/>
    </source>
</evidence>
<reference evidence="1 2" key="1">
    <citation type="submission" date="2014-04" db="EMBL/GenBank/DDBJ databases">
        <authorList>
            <consortium name="DOE Joint Genome Institute"/>
            <person name="Kuo A."/>
            <person name="Kohler A."/>
            <person name="Nagy L.G."/>
            <person name="Floudas D."/>
            <person name="Copeland A."/>
            <person name="Barry K.W."/>
            <person name="Cichocki N."/>
            <person name="Veneault-Fourrey C."/>
            <person name="LaButti K."/>
            <person name="Lindquist E.A."/>
            <person name="Lipzen A."/>
            <person name="Lundell T."/>
            <person name="Morin E."/>
            <person name="Murat C."/>
            <person name="Sun H."/>
            <person name="Tunlid A."/>
            <person name="Henrissat B."/>
            <person name="Grigoriev I.V."/>
            <person name="Hibbett D.S."/>
            <person name="Martin F."/>
            <person name="Nordberg H.P."/>
            <person name="Cantor M.N."/>
            <person name="Hua S.X."/>
        </authorList>
    </citation>
    <scope>NUCLEOTIDE SEQUENCE [LARGE SCALE GENOMIC DNA]</scope>
    <source>
        <strain evidence="1 2">LaAM-08-1</strain>
    </source>
</reference>
<name>A0A0C9WL30_9AGAR</name>
<dbReference type="Proteomes" id="UP000054477">
    <property type="component" value="Unassembled WGS sequence"/>
</dbReference>
<dbReference type="AlphaFoldDB" id="A0A0C9WL30"/>
<sequence>MLAKRDPVKGFTVSVGPCSICLSRLAPGYRDPPGDILVNLLSDLGEGQRRHTHGCKLGLLHPSFRFRHTDRPEESSLLLCRSCKIGIFGPGYVSLTLPVPLLHYILDYLKQTHPEVRKPLYEQGQTTELPDPTYILPYLGLYNLILSNGGQRQPMELVTPFLPGGRIIRCDTKLVSSLYIGKIQSLIVIASGDYR</sequence>
<gene>
    <name evidence="1" type="ORF">K443DRAFT_271657</name>
</gene>
<organism evidence="1 2">
    <name type="scientific">Laccaria amethystina LaAM-08-1</name>
    <dbReference type="NCBI Taxonomy" id="1095629"/>
    <lineage>
        <taxon>Eukaryota</taxon>
        <taxon>Fungi</taxon>
        <taxon>Dikarya</taxon>
        <taxon>Basidiomycota</taxon>
        <taxon>Agaricomycotina</taxon>
        <taxon>Agaricomycetes</taxon>
        <taxon>Agaricomycetidae</taxon>
        <taxon>Agaricales</taxon>
        <taxon>Agaricineae</taxon>
        <taxon>Hydnangiaceae</taxon>
        <taxon>Laccaria</taxon>
    </lineage>
</organism>
<dbReference type="OrthoDB" id="3251394at2759"/>
<accession>A0A0C9WL30</accession>
<reference evidence="2" key="2">
    <citation type="submission" date="2015-01" db="EMBL/GenBank/DDBJ databases">
        <title>Evolutionary Origins and Diversification of the Mycorrhizal Mutualists.</title>
        <authorList>
            <consortium name="DOE Joint Genome Institute"/>
            <consortium name="Mycorrhizal Genomics Consortium"/>
            <person name="Kohler A."/>
            <person name="Kuo A."/>
            <person name="Nagy L.G."/>
            <person name="Floudas D."/>
            <person name="Copeland A."/>
            <person name="Barry K.W."/>
            <person name="Cichocki N."/>
            <person name="Veneault-Fourrey C."/>
            <person name="LaButti K."/>
            <person name="Lindquist E.A."/>
            <person name="Lipzen A."/>
            <person name="Lundell T."/>
            <person name="Morin E."/>
            <person name="Murat C."/>
            <person name="Riley R."/>
            <person name="Ohm R."/>
            <person name="Sun H."/>
            <person name="Tunlid A."/>
            <person name="Henrissat B."/>
            <person name="Grigoriev I.V."/>
            <person name="Hibbett D.S."/>
            <person name="Martin F."/>
        </authorList>
    </citation>
    <scope>NUCLEOTIDE SEQUENCE [LARGE SCALE GENOMIC DNA]</scope>
    <source>
        <strain evidence="2">LaAM-08-1</strain>
    </source>
</reference>
<dbReference type="HOGENOM" id="CLU_1396534_0_0_1"/>
<protein>
    <submittedName>
        <fullName evidence="1">Uncharacterized protein</fullName>
    </submittedName>
</protein>
<dbReference type="EMBL" id="KN838708">
    <property type="protein sequence ID" value="KIJ96899.1"/>
    <property type="molecule type" value="Genomic_DNA"/>
</dbReference>
<proteinExistence type="predicted"/>
<keyword evidence="2" id="KW-1185">Reference proteome</keyword>